<dbReference type="InterPro" id="IPR051459">
    <property type="entry name" value="Cytochrome_c-type_DH"/>
</dbReference>
<organism evidence="6 7">
    <name type="scientific">Spirosoma arboris</name>
    <dbReference type="NCBI Taxonomy" id="2682092"/>
    <lineage>
        <taxon>Bacteria</taxon>
        <taxon>Pseudomonadati</taxon>
        <taxon>Bacteroidota</taxon>
        <taxon>Cytophagia</taxon>
        <taxon>Cytophagales</taxon>
        <taxon>Cytophagaceae</taxon>
        <taxon>Spirosoma</taxon>
    </lineage>
</organism>
<dbReference type="GO" id="GO:0046872">
    <property type="term" value="F:metal ion binding"/>
    <property type="evidence" value="ECO:0007669"/>
    <property type="project" value="UniProtKB-KW"/>
</dbReference>
<dbReference type="GO" id="GO:0020037">
    <property type="term" value="F:heme binding"/>
    <property type="evidence" value="ECO:0007669"/>
    <property type="project" value="InterPro"/>
</dbReference>
<dbReference type="AlphaFoldDB" id="A0A7K1S8X2"/>
<comment type="caution">
    <text evidence="6">The sequence shown here is derived from an EMBL/GenBank/DDBJ whole genome shotgun (WGS) entry which is preliminary data.</text>
</comment>
<accession>A0A7K1S8X2</accession>
<dbReference type="SUPFAM" id="SSF46626">
    <property type="entry name" value="Cytochrome c"/>
    <property type="match status" value="2"/>
</dbReference>
<dbReference type="InterPro" id="IPR036909">
    <property type="entry name" value="Cyt_c-like_dom_sf"/>
</dbReference>
<evidence type="ECO:0000256" key="1">
    <source>
        <dbReference type="ARBA" id="ARBA00022617"/>
    </source>
</evidence>
<dbReference type="Proteomes" id="UP000436006">
    <property type="component" value="Unassembled WGS sequence"/>
</dbReference>
<sequence length="326" mass="36210">MKKILKISGLFLGCLVLLLLFFCAYVSVVGLATYDPPITPKVTVERTTARVNRGESIAQIQCISCHANNENRLTGKYLGEIPSVFGKIYSKNITQDKEKGIGNWTDGEIMYFLRTSVKPDGTFSAIMPRYPLMAEEDLKSVVAWLRSDRFPVQPTKQEAPQIEYSFFSQLLSHTIIKPGDYPQQRISIPDSTDQVALGRYIANGVADCYSCHSADFLDQDKLHPERSKGFYGGGNKMNGEGGKPIFTANLTFDDETGIGKKYTKSQFVRAVKMGVRPDGSILRQPMGPHPTLSDYEVGAIYEYLKTIPKLKNDIAGKNAELQVATN</sequence>
<keyword evidence="1 4" id="KW-0349">Heme</keyword>
<dbReference type="InterPro" id="IPR009056">
    <property type="entry name" value="Cyt_c-like_dom"/>
</dbReference>
<dbReference type="PANTHER" id="PTHR35008">
    <property type="entry name" value="BLL4482 PROTEIN-RELATED"/>
    <property type="match status" value="1"/>
</dbReference>
<dbReference type="EMBL" id="WPIN01000003">
    <property type="protein sequence ID" value="MVM30239.1"/>
    <property type="molecule type" value="Genomic_DNA"/>
</dbReference>
<dbReference type="RefSeq" id="WP_157584482.1">
    <property type="nucleotide sequence ID" value="NZ_WPIN01000003.1"/>
</dbReference>
<reference evidence="6 7" key="1">
    <citation type="submission" date="2019-12" db="EMBL/GenBank/DDBJ databases">
        <title>Spirosoma sp. HMF4905 genome sequencing and assembly.</title>
        <authorList>
            <person name="Kang H."/>
            <person name="Cha I."/>
            <person name="Kim H."/>
            <person name="Joh K."/>
        </authorList>
    </citation>
    <scope>NUCLEOTIDE SEQUENCE [LARGE SCALE GENOMIC DNA]</scope>
    <source>
        <strain evidence="6 7">HMF4905</strain>
    </source>
</reference>
<keyword evidence="3 4" id="KW-0408">Iron</keyword>
<keyword evidence="2 4" id="KW-0479">Metal-binding</keyword>
<dbReference type="PANTHER" id="PTHR35008:SF4">
    <property type="entry name" value="BLL4482 PROTEIN"/>
    <property type="match status" value="1"/>
</dbReference>
<feature type="domain" description="Cytochrome c" evidence="5">
    <location>
        <begin position="49"/>
        <end position="149"/>
    </location>
</feature>
<dbReference type="Gene3D" id="1.10.760.10">
    <property type="entry name" value="Cytochrome c-like domain"/>
    <property type="match status" value="2"/>
</dbReference>
<evidence type="ECO:0000259" key="5">
    <source>
        <dbReference type="PROSITE" id="PS51007"/>
    </source>
</evidence>
<evidence type="ECO:0000313" key="6">
    <source>
        <dbReference type="EMBL" id="MVM30239.1"/>
    </source>
</evidence>
<dbReference type="PROSITE" id="PS51007">
    <property type="entry name" value="CYTC"/>
    <property type="match status" value="2"/>
</dbReference>
<feature type="domain" description="Cytochrome c" evidence="5">
    <location>
        <begin position="193"/>
        <end position="308"/>
    </location>
</feature>
<gene>
    <name evidence="6" type="ORF">GO755_09350</name>
</gene>
<protein>
    <submittedName>
        <fullName evidence="6">Cytochrome c</fullName>
    </submittedName>
</protein>
<proteinExistence type="predicted"/>
<evidence type="ECO:0000256" key="3">
    <source>
        <dbReference type="ARBA" id="ARBA00023004"/>
    </source>
</evidence>
<keyword evidence="7" id="KW-1185">Reference proteome</keyword>
<evidence type="ECO:0000256" key="2">
    <source>
        <dbReference type="ARBA" id="ARBA00022723"/>
    </source>
</evidence>
<name>A0A7K1S8X2_9BACT</name>
<dbReference type="GO" id="GO:0009055">
    <property type="term" value="F:electron transfer activity"/>
    <property type="evidence" value="ECO:0007669"/>
    <property type="project" value="InterPro"/>
</dbReference>
<evidence type="ECO:0000313" key="7">
    <source>
        <dbReference type="Proteomes" id="UP000436006"/>
    </source>
</evidence>
<evidence type="ECO:0000256" key="4">
    <source>
        <dbReference type="PROSITE-ProRule" id="PRU00433"/>
    </source>
</evidence>